<keyword evidence="3" id="KW-0804">Transcription</keyword>
<gene>
    <name evidence="5" type="ORF">EAS64_27990</name>
</gene>
<keyword evidence="6" id="KW-1185">Reference proteome</keyword>
<dbReference type="SUPFAM" id="SSF54909">
    <property type="entry name" value="Dimeric alpha+beta barrel"/>
    <property type="match status" value="1"/>
</dbReference>
<reference evidence="5 6" key="1">
    <citation type="submission" date="2018-11" db="EMBL/GenBank/DDBJ databases">
        <title>Trebonia kvetii gen.nov., sp.nov., a novel acidophilic actinobacterium, and proposal of the new actinobacterial family Treboniaceae fam. nov.</title>
        <authorList>
            <person name="Rapoport D."/>
            <person name="Sagova-Mareckova M."/>
            <person name="Sedlacek I."/>
            <person name="Provaznik J."/>
            <person name="Kralova S."/>
            <person name="Pavlinic D."/>
            <person name="Benes V."/>
            <person name="Kopecky J."/>
        </authorList>
    </citation>
    <scope>NUCLEOTIDE SEQUENCE [LARGE SCALE GENOMIC DNA]</scope>
    <source>
        <strain evidence="5 6">15Tr583</strain>
    </source>
</reference>
<dbReference type="EMBL" id="RPFW01000005">
    <property type="protein sequence ID" value="TVZ02616.1"/>
    <property type="molecule type" value="Genomic_DNA"/>
</dbReference>
<dbReference type="PANTHER" id="PTHR30154">
    <property type="entry name" value="LEUCINE-RESPONSIVE REGULATORY PROTEIN"/>
    <property type="match status" value="1"/>
</dbReference>
<evidence type="ECO:0000256" key="2">
    <source>
        <dbReference type="ARBA" id="ARBA00023125"/>
    </source>
</evidence>
<dbReference type="InterPro" id="IPR019888">
    <property type="entry name" value="Tscrpt_reg_AsnC-like"/>
</dbReference>
<dbReference type="GO" id="GO:0005829">
    <property type="term" value="C:cytosol"/>
    <property type="evidence" value="ECO:0007669"/>
    <property type="project" value="TreeGrafter"/>
</dbReference>
<dbReference type="SMART" id="SM00344">
    <property type="entry name" value="HTH_ASNC"/>
    <property type="match status" value="1"/>
</dbReference>
<keyword evidence="1" id="KW-0805">Transcription regulation</keyword>
<dbReference type="PROSITE" id="PS50956">
    <property type="entry name" value="HTH_ASNC_2"/>
    <property type="match status" value="1"/>
</dbReference>
<evidence type="ECO:0000256" key="1">
    <source>
        <dbReference type="ARBA" id="ARBA00023015"/>
    </source>
</evidence>
<dbReference type="InterPro" id="IPR019887">
    <property type="entry name" value="Tscrpt_reg_AsnC/Lrp_C"/>
</dbReference>
<name>A0A6P2BWK4_9ACTN</name>
<protein>
    <submittedName>
        <fullName evidence="5">Lrp/AsnC family transcriptional regulator</fullName>
    </submittedName>
</protein>
<evidence type="ECO:0000313" key="5">
    <source>
        <dbReference type="EMBL" id="TVZ02616.1"/>
    </source>
</evidence>
<dbReference type="InterPro" id="IPR011008">
    <property type="entry name" value="Dimeric_a/b-barrel"/>
</dbReference>
<keyword evidence="2" id="KW-0238">DNA-binding</keyword>
<accession>A0A6P2BWK4</accession>
<proteinExistence type="predicted"/>
<dbReference type="AlphaFoldDB" id="A0A6P2BWK4"/>
<dbReference type="Pfam" id="PF13404">
    <property type="entry name" value="HTH_AsnC-type"/>
    <property type="match status" value="1"/>
</dbReference>
<dbReference type="GO" id="GO:0043565">
    <property type="term" value="F:sequence-specific DNA binding"/>
    <property type="evidence" value="ECO:0007669"/>
    <property type="project" value="InterPro"/>
</dbReference>
<dbReference type="PRINTS" id="PR00033">
    <property type="entry name" value="HTHASNC"/>
</dbReference>
<dbReference type="Gene3D" id="3.30.70.920">
    <property type="match status" value="1"/>
</dbReference>
<dbReference type="PANTHER" id="PTHR30154:SF34">
    <property type="entry name" value="TRANSCRIPTIONAL REGULATOR AZLB"/>
    <property type="match status" value="1"/>
</dbReference>
<dbReference type="OrthoDB" id="7501856at2"/>
<dbReference type="InterPro" id="IPR036388">
    <property type="entry name" value="WH-like_DNA-bd_sf"/>
</dbReference>
<dbReference type="InterPro" id="IPR036390">
    <property type="entry name" value="WH_DNA-bd_sf"/>
</dbReference>
<feature type="domain" description="HTH asnC-type" evidence="4">
    <location>
        <begin position="6"/>
        <end position="66"/>
    </location>
</feature>
<dbReference type="SUPFAM" id="SSF46785">
    <property type="entry name" value="Winged helix' DNA-binding domain"/>
    <property type="match status" value="1"/>
</dbReference>
<dbReference type="GO" id="GO:0043200">
    <property type="term" value="P:response to amino acid"/>
    <property type="evidence" value="ECO:0007669"/>
    <property type="project" value="TreeGrafter"/>
</dbReference>
<dbReference type="Proteomes" id="UP000460272">
    <property type="component" value="Unassembled WGS sequence"/>
</dbReference>
<sequence length="166" mass="17968">MQPVAFDAVDLKIIAILQADGRRSYSAIAEDLDLPASSVRYRVQRLIDSGFLQIVGIADPLAIGFEHLAMIGIRTQPATARAVCAALKELPETSYVIMTAGHYDVMAEVICRDVRHFSELMAERLQTIPGIVSTESFFALEVHKLAYGWGVGNVATAMAGGHVPVL</sequence>
<comment type="caution">
    <text evidence="5">The sequence shown here is derived from an EMBL/GenBank/DDBJ whole genome shotgun (WGS) entry which is preliminary data.</text>
</comment>
<organism evidence="5 6">
    <name type="scientific">Trebonia kvetii</name>
    <dbReference type="NCBI Taxonomy" id="2480626"/>
    <lineage>
        <taxon>Bacteria</taxon>
        <taxon>Bacillati</taxon>
        <taxon>Actinomycetota</taxon>
        <taxon>Actinomycetes</taxon>
        <taxon>Streptosporangiales</taxon>
        <taxon>Treboniaceae</taxon>
        <taxon>Trebonia</taxon>
    </lineage>
</organism>
<dbReference type="InterPro" id="IPR000485">
    <property type="entry name" value="AsnC-type_HTH_dom"/>
</dbReference>
<dbReference type="Pfam" id="PF01037">
    <property type="entry name" value="AsnC_trans_reg"/>
    <property type="match status" value="1"/>
</dbReference>
<evidence type="ECO:0000313" key="6">
    <source>
        <dbReference type="Proteomes" id="UP000460272"/>
    </source>
</evidence>
<dbReference type="Gene3D" id="1.10.10.10">
    <property type="entry name" value="Winged helix-like DNA-binding domain superfamily/Winged helix DNA-binding domain"/>
    <property type="match status" value="1"/>
</dbReference>
<evidence type="ECO:0000256" key="3">
    <source>
        <dbReference type="ARBA" id="ARBA00023163"/>
    </source>
</evidence>
<evidence type="ECO:0000259" key="4">
    <source>
        <dbReference type="PROSITE" id="PS50956"/>
    </source>
</evidence>